<name>A0AAD6XMI2_9AGAR</name>
<reference evidence="2" key="1">
    <citation type="submission" date="2023-03" db="EMBL/GenBank/DDBJ databases">
        <title>Massive genome expansion in bonnet fungi (Mycena s.s.) driven by repeated elements and novel gene families across ecological guilds.</title>
        <authorList>
            <consortium name="Lawrence Berkeley National Laboratory"/>
            <person name="Harder C.B."/>
            <person name="Miyauchi S."/>
            <person name="Viragh M."/>
            <person name="Kuo A."/>
            <person name="Thoen E."/>
            <person name="Andreopoulos B."/>
            <person name="Lu D."/>
            <person name="Skrede I."/>
            <person name="Drula E."/>
            <person name="Henrissat B."/>
            <person name="Morin E."/>
            <person name="Kohler A."/>
            <person name="Barry K."/>
            <person name="LaButti K."/>
            <person name="Morin E."/>
            <person name="Salamov A."/>
            <person name="Lipzen A."/>
            <person name="Mereny Z."/>
            <person name="Hegedus B."/>
            <person name="Baldrian P."/>
            <person name="Stursova M."/>
            <person name="Weitz H."/>
            <person name="Taylor A."/>
            <person name="Grigoriev I.V."/>
            <person name="Nagy L.G."/>
            <person name="Martin F."/>
            <person name="Kauserud H."/>
        </authorList>
    </citation>
    <scope>NUCLEOTIDE SEQUENCE</scope>
    <source>
        <strain evidence="2">CBHHK173m</strain>
    </source>
</reference>
<accession>A0AAD6XMI2</accession>
<proteinExistence type="predicted"/>
<organism evidence="2 3">
    <name type="scientific">Mycena belliarum</name>
    <dbReference type="NCBI Taxonomy" id="1033014"/>
    <lineage>
        <taxon>Eukaryota</taxon>
        <taxon>Fungi</taxon>
        <taxon>Dikarya</taxon>
        <taxon>Basidiomycota</taxon>
        <taxon>Agaricomycotina</taxon>
        <taxon>Agaricomycetes</taxon>
        <taxon>Agaricomycetidae</taxon>
        <taxon>Agaricales</taxon>
        <taxon>Marasmiineae</taxon>
        <taxon>Mycenaceae</taxon>
        <taxon>Mycena</taxon>
    </lineage>
</organism>
<dbReference type="GO" id="GO:0020037">
    <property type="term" value="F:heme binding"/>
    <property type="evidence" value="ECO:0007669"/>
    <property type="project" value="InterPro"/>
</dbReference>
<keyword evidence="1" id="KW-0472">Membrane</keyword>
<evidence type="ECO:0000313" key="3">
    <source>
        <dbReference type="Proteomes" id="UP001222325"/>
    </source>
</evidence>
<sequence>MSNLELYGICLCAAILTFFFIPRFWSLHQQGTVHHQTPQSIRLLLDPPDTPKDTLLRSRASANARLIGALLPTNTLVSHDLAVNSAFRAKSIRLFKAAQQDWQQFAAIALQAAKLALPAQTTPFQTFVGSVTLSTIIVGLLEPHADITTLDAVDLAAMSDLITHIWILSKKDNPVPSHLLREVKDGLRRLIPDNDTYPNPLDSVILTWEPLWRVVAAALVHIHQDDTACAAFRVLTENPSFVQFCAPRLGYASPSAQDIILETLRFNPPVRELARQTIRKSQLTKFLPSFLAALIPPHISTEIANIESAQRSASWGPGADPETFNAVRFRLEPTRADDLLAFGCGPLQCVASQWAPMAAAVIVGAILNRVDGVDYYHIVRGREIGGREGWEGWTVRKVDLDT</sequence>
<dbReference type="AlphaFoldDB" id="A0AAD6XMI2"/>
<dbReference type="Gene3D" id="1.10.630.10">
    <property type="entry name" value="Cytochrome P450"/>
    <property type="match status" value="1"/>
</dbReference>
<gene>
    <name evidence="2" type="ORF">B0H15DRAFT_910746</name>
</gene>
<evidence type="ECO:0000313" key="2">
    <source>
        <dbReference type="EMBL" id="KAJ7084864.1"/>
    </source>
</evidence>
<dbReference type="Proteomes" id="UP001222325">
    <property type="component" value="Unassembled WGS sequence"/>
</dbReference>
<dbReference type="GO" id="GO:0016705">
    <property type="term" value="F:oxidoreductase activity, acting on paired donors, with incorporation or reduction of molecular oxygen"/>
    <property type="evidence" value="ECO:0007669"/>
    <property type="project" value="InterPro"/>
</dbReference>
<comment type="caution">
    <text evidence="2">The sequence shown here is derived from an EMBL/GenBank/DDBJ whole genome shotgun (WGS) entry which is preliminary data.</text>
</comment>
<protein>
    <recommendedName>
        <fullName evidence="4">Cytochrome P450</fullName>
    </recommendedName>
</protein>
<dbReference type="SUPFAM" id="SSF48264">
    <property type="entry name" value="Cytochrome P450"/>
    <property type="match status" value="1"/>
</dbReference>
<feature type="transmembrane region" description="Helical" evidence="1">
    <location>
        <begin position="6"/>
        <end position="25"/>
    </location>
</feature>
<dbReference type="InterPro" id="IPR036396">
    <property type="entry name" value="Cyt_P450_sf"/>
</dbReference>
<keyword evidence="1" id="KW-0812">Transmembrane</keyword>
<keyword evidence="1" id="KW-1133">Transmembrane helix</keyword>
<dbReference type="GO" id="GO:0004497">
    <property type="term" value="F:monooxygenase activity"/>
    <property type="evidence" value="ECO:0007669"/>
    <property type="project" value="InterPro"/>
</dbReference>
<dbReference type="GO" id="GO:0005506">
    <property type="term" value="F:iron ion binding"/>
    <property type="evidence" value="ECO:0007669"/>
    <property type="project" value="InterPro"/>
</dbReference>
<evidence type="ECO:0008006" key="4">
    <source>
        <dbReference type="Google" id="ProtNLM"/>
    </source>
</evidence>
<keyword evidence="3" id="KW-1185">Reference proteome</keyword>
<dbReference type="EMBL" id="JARJCN010000036">
    <property type="protein sequence ID" value="KAJ7084864.1"/>
    <property type="molecule type" value="Genomic_DNA"/>
</dbReference>
<evidence type="ECO:0000256" key="1">
    <source>
        <dbReference type="SAM" id="Phobius"/>
    </source>
</evidence>